<dbReference type="SUPFAM" id="SSF56281">
    <property type="entry name" value="Metallo-hydrolase/oxidoreductase"/>
    <property type="match status" value="1"/>
</dbReference>
<dbReference type="PANTHER" id="PTHR42663">
    <property type="entry name" value="HYDROLASE C777.06C-RELATED-RELATED"/>
    <property type="match status" value="1"/>
</dbReference>
<proteinExistence type="predicted"/>
<dbReference type="AlphaFoldDB" id="A0A1T4MNK6"/>
<dbReference type="PANTHER" id="PTHR42663:SF6">
    <property type="entry name" value="HYDROLASE C777.06C-RELATED"/>
    <property type="match status" value="1"/>
</dbReference>
<feature type="domain" description="Metallo-beta-lactamase" evidence="1">
    <location>
        <begin position="49"/>
        <end position="264"/>
    </location>
</feature>
<accession>A0A1T4MNK6</accession>
<dbReference type="EMBL" id="FUXC01000004">
    <property type="protein sequence ID" value="SJZ68592.1"/>
    <property type="molecule type" value="Genomic_DNA"/>
</dbReference>
<keyword evidence="3" id="KW-1185">Reference proteome</keyword>
<dbReference type="GeneID" id="303367194"/>
<organism evidence="2 3">
    <name type="scientific">Treponema berlinense</name>
    <dbReference type="NCBI Taxonomy" id="225004"/>
    <lineage>
        <taxon>Bacteria</taxon>
        <taxon>Pseudomonadati</taxon>
        <taxon>Spirochaetota</taxon>
        <taxon>Spirochaetia</taxon>
        <taxon>Spirochaetales</taxon>
        <taxon>Treponemataceae</taxon>
        <taxon>Treponema</taxon>
    </lineage>
</organism>
<dbReference type="Gene3D" id="3.60.15.10">
    <property type="entry name" value="Ribonuclease Z/Hydroxyacylglutathione hydrolase-like"/>
    <property type="match status" value="1"/>
</dbReference>
<dbReference type="Proteomes" id="UP000190395">
    <property type="component" value="Unassembled WGS sequence"/>
</dbReference>
<dbReference type="STRING" id="225004.SAMN02745152_00940"/>
<evidence type="ECO:0000259" key="1">
    <source>
        <dbReference type="Pfam" id="PF12706"/>
    </source>
</evidence>
<dbReference type="RefSeq" id="WP_078930689.1">
    <property type="nucleotide sequence ID" value="NZ_FUXC01000004.1"/>
</dbReference>
<evidence type="ECO:0000313" key="3">
    <source>
        <dbReference type="Proteomes" id="UP000190395"/>
    </source>
</evidence>
<dbReference type="CDD" id="cd16279">
    <property type="entry name" value="metallo-hydrolase-like_MBL-fold"/>
    <property type="match status" value="1"/>
</dbReference>
<evidence type="ECO:0000313" key="2">
    <source>
        <dbReference type="EMBL" id="SJZ68592.1"/>
    </source>
</evidence>
<gene>
    <name evidence="2" type="ORF">SAMN02745152_00940</name>
</gene>
<sequence length="310" mass="34474">MKLTVLGSGTSHGVPVIACNCKVCKSGDKKDNRLRASALLSIKDVSGDRNFLIDVGPDFREQALRINLCKLDAVFLTHPHADHIHGIDDLRIFSHKNSSAMNCDERLSKKFPETAGKGLAMYMSSDSEKCVKTNFHYIFMTHEKGGGTPKLNIIDVDSYSEKNPLELGELCVVPVPMEHGCIKTTGWIFSKKLNGKKHSIAYLTDCNFISENSLNRVKNACSDGILDHLVIDALRADKHSSHNNFDQALFYADKIGAVHTWFTHLSHDFLHGEIQDYIDKKLPEFTNLQKIVENGGTVSPAFDGLELDCK</sequence>
<reference evidence="2 3" key="1">
    <citation type="submission" date="2017-02" db="EMBL/GenBank/DDBJ databases">
        <authorList>
            <person name="Peterson S.W."/>
        </authorList>
    </citation>
    <scope>NUCLEOTIDE SEQUENCE [LARGE SCALE GENOMIC DNA]</scope>
    <source>
        <strain evidence="2 3">ATCC BAA-909</strain>
    </source>
</reference>
<dbReference type="InterPro" id="IPR001279">
    <property type="entry name" value="Metallo-B-lactamas"/>
</dbReference>
<protein>
    <submittedName>
        <fullName evidence="2">Phosphoribosyl 1,2-cyclic phosphate phosphodiesterase</fullName>
    </submittedName>
</protein>
<name>A0A1T4MNK6_9SPIR</name>
<dbReference type="OrthoDB" id="9800940at2"/>
<dbReference type="Pfam" id="PF12706">
    <property type="entry name" value="Lactamase_B_2"/>
    <property type="match status" value="1"/>
</dbReference>
<dbReference type="InterPro" id="IPR036866">
    <property type="entry name" value="RibonucZ/Hydroxyglut_hydro"/>
</dbReference>